<gene>
    <name evidence="3" type="ORF">GCM10009105_15080</name>
</gene>
<name>A0ABN1IGW1_9GAMM</name>
<dbReference type="InterPro" id="IPR032675">
    <property type="entry name" value="LRR_dom_sf"/>
</dbReference>
<dbReference type="Gene3D" id="3.80.10.10">
    <property type="entry name" value="Ribonuclease Inhibitor"/>
    <property type="match status" value="2"/>
</dbReference>
<proteinExistence type="predicted"/>
<sequence>MTVFHISVGTHRTAGRFARRWFALAVPLAFVAISSAHAAIPVAERAVLLDLYNSAGGANWANVWNLNDIGKECNWNGITCDASGVTIEGINLDLNNLSGTLPASLNHLTNLVTVSMVENVNLAGPIPPLTGLTHLTSIALARSGFTGSIPSLAGLTSLQSVFFGYNQLSGPIPTLVGLTNLNSFDVTYNHLSGSIPSLTGLTNLQAFLVTSNQLTGSIPDLSDQTGLEIDADNNLFSGSLPSSQQLAHLSSLFVEGNRFSGPIPELAGITSLTNFDVARNQLSGAIPALTGMTALQNIYVASNQLSGAIPSLAGLTNLRTFVADHNQLSGSIPAFNGLTNLSTVYLDHNQLTGHIPSLTGLTMLMTLQMDHNQLSGTVPPLTGLRWLGTFLIGDNKLHGPAPAVPSPTTLMPFGQGSLCPNYLDPVASTDWNTITQATPWYQACTVQPVQAMTLSPAALSVEVETAGSSASTTLTIGNAGSGDLHWSLATAGSDCTAPGSVPWIQFTSASSGTTAADTGSPVTLMFDAGTLVRGFYSASICVTSDDPVQPLVRIPVNFAVEETADTIFSNGFD</sequence>
<feature type="chain" id="PRO_5046647186" description="Leucine-rich repeat-containing N-terminal plant-type domain-containing protein" evidence="2">
    <location>
        <begin position="39"/>
        <end position="573"/>
    </location>
</feature>
<evidence type="ECO:0000313" key="4">
    <source>
        <dbReference type="Proteomes" id="UP001501523"/>
    </source>
</evidence>
<accession>A0ABN1IGW1</accession>
<feature type="signal peptide" evidence="2">
    <location>
        <begin position="1"/>
        <end position="38"/>
    </location>
</feature>
<dbReference type="InterPro" id="IPR013783">
    <property type="entry name" value="Ig-like_fold"/>
</dbReference>
<dbReference type="InterPro" id="IPR001611">
    <property type="entry name" value="Leu-rich_rpt"/>
</dbReference>
<dbReference type="InterPro" id="IPR051848">
    <property type="entry name" value="PGIP"/>
</dbReference>
<dbReference type="PROSITE" id="PS51450">
    <property type="entry name" value="LRR"/>
    <property type="match status" value="1"/>
</dbReference>
<dbReference type="EMBL" id="BAAAEU010000006">
    <property type="protein sequence ID" value="GAA0712475.1"/>
    <property type="molecule type" value="Genomic_DNA"/>
</dbReference>
<evidence type="ECO:0000256" key="2">
    <source>
        <dbReference type="SAM" id="SignalP"/>
    </source>
</evidence>
<comment type="caution">
    <text evidence="3">The sequence shown here is derived from an EMBL/GenBank/DDBJ whole genome shotgun (WGS) entry which is preliminary data.</text>
</comment>
<dbReference type="SUPFAM" id="SSF52058">
    <property type="entry name" value="L domain-like"/>
    <property type="match status" value="1"/>
</dbReference>
<evidence type="ECO:0008006" key="5">
    <source>
        <dbReference type="Google" id="ProtNLM"/>
    </source>
</evidence>
<dbReference type="Proteomes" id="UP001501523">
    <property type="component" value="Unassembled WGS sequence"/>
</dbReference>
<reference evidence="3 4" key="1">
    <citation type="journal article" date="2019" name="Int. J. Syst. Evol. Microbiol.">
        <title>The Global Catalogue of Microorganisms (GCM) 10K type strain sequencing project: providing services to taxonomists for standard genome sequencing and annotation.</title>
        <authorList>
            <consortium name="The Broad Institute Genomics Platform"/>
            <consortium name="The Broad Institute Genome Sequencing Center for Infectious Disease"/>
            <person name="Wu L."/>
            <person name="Ma J."/>
        </authorList>
    </citation>
    <scope>NUCLEOTIDE SEQUENCE [LARGE SCALE GENOMIC DNA]</scope>
    <source>
        <strain evidence="3 4">JCM 15421</strain>
    </source>
</reference>
<comment type="subcellular location">
    <subcellularLocation>
        <location evidence="1">Cell envelope</location>
    </subcellularLocation>
</comment>
<dbReference type="PANTHER" id="PTHR48059">
    <property type="entry name" value="POLYGALACTURONASE INHIBITOR 1"/>
    <property type="match status" value="1"/>
</dbReference>
<organism evidence="3 4">
    <name type="scientific">Dokdonella soli</name>
    <dbReference type="NCBI Taxonomy" id="529810"/>
    <lineage>
        <taxon>Bacteria</taxon>
        <taxon>Pseudomonadati</taxon>
        <taxon>Pseudomonadota</taxon>
        <taxon>Gammaproteobacteria</taxon>
        <taxon>Lysobacterales</taxon>
        <taxon>Rhodanobacteraceae</taxon>
        <taxon>Dokdonella</taxon>
    </lineage>
</organism>
<keyword evidence="4" id="KW-1185">Reference proteome</keyword>
<evidence type="ECO:0000256" key="1">
    <source>
        <dbReference type="ARBA" id="ARBA00004196"/>
    </source>
</evidence>
<protein>
    <recommendedName>
        <fullName evidence="5">Leucine-rich repeat-containing N-terminal plant-type domain-containing protein</fullName>
    </recommendedName>
</protein>
<dbReference type="Gene3D" id="2.60.40.10">
    <property type="entry name" value="Immunoglobulins"/>
    <property type="match status" value="1"/>
</dbReference>
<evidence type="ECO:0000313" key="3">
    <source>
        <dbReference type="EMBL" id="GAA0712475.1"/>
    </source>
</evidence>
<keyword evidence="2" id="KW-0732">Signal</keyword>
<dbReference type="PANTHER" id="PTHR48059:SF30">
    <property type="entry name" value="OS06G0587000 PROTEIN"/>
    <property type="match status" value="1"/>
</dbReference>